<accession>A0A844Z3P8</accession>
<feature type="compositionally biased region" description="Low complexity" evidence="1">
    <location>
        <begin position="223"/>
        <end position="242"/>
    </location>
</feature>
<feature type="region of interest" description="Disordered" evidence="1">
    <location>
        <begin position="221"/>
        <end position="242"/>
    </location>
</feature>
<keyword evidence="2" id="KW-0472">Membrane</keyword>
<dbReference type="Gene3D" id="1.25.40.10">
    <property type="entry name" value="Tetratricopeptide repeat domain"/>
    <property type="match status" value="1"/>
</dbReference>
<dbReference type="AlphaFoldDB" id="A0A844Z3P8"/>
<dbReference type="OrthoDB" id="7390129at2"/>
<sequence length="242" mass="25813">MTWVIAVLAALAAFAVAVVVFRLPRATWTSLAAALVFGLAGYTLQASPALPGAPKDAVAESYTDEWEMIPSRQLLVTGADKSTDATLITADAFARQGQFEDAAAFYRNIVTRNPRDFEAWLALGNALVEQADGNLTQAAVYAYTQANRLRPDSAAPGYFLGLSLIRQGRMMEARGVWREALDGMVDAPVAELAPGNAPVAPPASPRAFMTDRVERLDSMLQQMGALPPEEAGEAPGAMAEQD</sequence>
<gene>
    <name evidence="3" type="ORF">GRI99_12675</name>
</gene>
<dbReference type="InterPro" id="IPR011990">
    <property type="entry name" value="TPR-like_helical_dom_sf"/>
</dbReference>
<keyword evidence="2" id="KW-0812">Transmembrane</keyword>
<evidence type="ECO:0000256" key="2">
    <source>
        <dbReference type="SAM" id="Phobius"/>
    </source>
</evidence>
<evidence type="ECO:0000313" key="3">
    <source>
        <dbReference type="EMBL" id="MXO72483.1"/>
    </source>
</evidence>
<feature type="transmembrane region" description="Helical" evidence="2">
    <location>
        <begin position="27"/>
        <end position="44"/>
    </location>
</feature>
<dbReference type="EMBL" id="WTYV01000005">
    <property type="protein sequence ID" value="MXO72483.1"/>
    <property type="molecule type" value="Genomic_DNA"/>
</dbReference>
<proteinExistence type="predicted"/>
<organism evidence="3 4">
    <name type="scientific">Alteraurantiacibacter buctensis</name>
    <dbReference type="NCBI Taxonomy" id="1503981"/>
    <lineage>
        <taxon>Bacteria</taxon>
        <taxon>Pseudomonadati</taxon>
        <taxon>Pseudomonadota</taxon>
        <taxon>Alphaproteobacteria</taxon>
        <taxon>Sphingomonadales</taxon>
        <taxon>Erythrobacteraceae</taxon>
        <taxon>Alteraurantiacibacter</taxon>
    </lineage>
</organism>
<dbReference type="RefSeq" id="WP_160772417.1">
    <property type="nucleotide sequence ID" value="NZ_WTYV01000005.1"/>
</dbReference>
<dbReference type="SUPFAM" id="SSF48452">
    <property type="entry name" value="TPR-like"/>
    <property type="match status" value="1"/>
</dbReference>
<evidence type="ECO:0000256" key="1">
    <source>
        <dbReference type="SAM" id="MobiDB-lite"/>
    </source>
</evidence>
<protein>
    <submittedName>
        <fullName evidence="3">Tetratricopeptide repeat protein</fullName>
    </submittedName>
</protein>
<name>A0A844Z3P8_9SPHN</name>
<reference evidence="3 4" key="1">
    <citation type="submission" date="2019-12" db="EMBL/GenBank/DDBJ databases">
        <title>Genomic-based taxomic classification of the family Erythrobacteraceae.</title>
        <authorList>
            <person name="Xu L."/>
        </authorList>
    </citation>
    <scope>NUCLEOTIDE SEQUENCE [LARGE SCALE GENOMIC DNA]</scope>
    <source>
        <strain evidence="3 4">M0322</strain>
    </source>
</reference>
<keyword evidence="2" id="KW-1133">Transmembrane helix</keyword>
<dbReference type="Pfam" id="PF13432">
    <property type="entry name" value="TPR_16"/>
    <property type="match status" value="1"/>
</dbReference>
<comment type="caution">
    <text evidence="3">The sequence shown here is derived from an EMBL/GenBank/DDBJ whole genome shotgun (WGS) entry which is preliminary data.</text>
</comment>
<keyword evidence="4" id="KW-1185">Reference proteome</keyword>
<dbReference type="Proteomes" id="UP000466966">
    <property type="component" value="Unassembled WGS sequence"/>
</dbReference>
<evidence type="ECO:0000313" key="4">
    <source>
        <dbReference type="Proteomes" id="UP000466966"/>
    </source>
</evidence>